<evidence type="ECO:0000313" key="3">
    <source>
        <dbReference type="Proteomes" id="UP000243081"/>
    </source>
</evidence>
<feature type="compositionally biased region" description="Basic residues" evidence="1">
    <location>
        <begin position="44"/>
        <end position="53"/>
    </location>
</feature>
<feature type="compositionally biased region" description="Basic and acidic residues" evidence="1">
    <location>
        <begin position="11"/>
        <end position="23"/>
    </location>
</feature>
<dbReference type="EMBL" id="LUKN01000604">
    <property type="protein sequence ID" value="OAR02585.1"/>
    <property type="molecule type" value="Genomic_DNA"/>
</dbReference>
<sequence length="264" mass="29665">MDAALGSRILNEVRGESLEEVRTKLPQTMTPPTPKPSQNDHNHPPTKKKRKKGIILGSIRNAYHQGTAQERVSAINYKIKTTGMHELDDIVAQHFRSTKIGGLAVTGRYLPLMYKIASTLASAPNNKAIIIIDYEGRFRASGLTCNEDDLEHIYVLRPPENTRDQPRDNIIETENYILFNDRARHSACRELWGTIVLGGVAGGDITAGWRGWLRVDREEVQPFPPDTSIEEALRQREKRQRAVDAAGWQASSAWGGFVFHDSRT</sequence>
<proteinExistence type="predicted"/>
<dbReference type="OMA" id="REREWWG"/>
<comment type="caution">
    <text evidence="2">The sequence shown here is derived from an EMBL/GenBank/DDBJ whole genome shotgun (WGS) entry which is preliminary data.</text>
</comment>
<evidence type="ECO:0000256" key="1">
    <source>
        <dbReference type="SAM" id="MobiDB-lite"/>
    </source>
</evidence>
<protein>
    <submittedName>
        <fullName evidence="2">Uncharacterized protein</fullName>
    </submittedName>
</protein>
<evidence type="ECO:0000313" key="2">
    <source>
        <dbReference type="EMBL" id="OAR02585.1"/>
    </source>
</evidence>
<keyword evidence="3" id="KW-1185">Reference proteome</keyword>
<dbReference type="Proteomes" id="UP000243081">
    <property type="component" value="Unassembled WGS sequence"/>
</dbReference>
<name>A0A179IJP8_CORDF</name>
<gene>
    <name evidence="2" type="ORF">LLEC1_00322</name>
</gene>
<feature type="region of interest" description="Disordered" evidence="1">
    <location>
        <begin position="1"/>
        <end position="54"/>
    </location>
</feature>
<dbReference type="AlphaFoldDB" id="A0A179IJP8"/>
<accession>A0A179IJP8</accession>
<reference evidence="2 3" key="1">
    <citation type="submission" date="2016-03" db="EMBL/GenBank/DDBJ databases">
        <title>Fine-scale spatial genetic structure of a fungal parasite of coffee scale insects.</title>
        <authorList>
            <person name="Jackson D."/>
            <person name="Zemenick K.A."/>
            <person name="Malloure B."/>
            <person name="Quandt C.A."/>
            <person name="James T.Y."/>
        </authorList>
    </citation>
    <scope>NUCLEOTIDE SEQUENCE [LARGE SCALE GENOMIC DNA]</scope>
    <source>
        <strain evidence="2 3">UM487</strain>
    </source>
</reference>
<dbReference type="OrthoDB" id="3596146at2759"/>
<organism evidence="2 3">
    <name type="scientific">Cordyceps confragosa</name>
    <name type="common">Lecanicillium lecanii</name>
    <dbReference type="NCBI Taxonomy" id="2714763"/>
    <lineage>
        <taxon>Eukaryota</taxon>
        <taxon>Fungi</taxon>
        <taxon>Dikarya</taxon>
        <taxon>Ascomycota</taxon>
        <taxon>Pezizomycotina</taxon>
        <taxon>Sordariomycetes</taxon>
        <taxon>Hypocreomycetidae</taxon>
        <taxon>Hypocreales</taxon>
        <taxon>Cordycipitaceae</taxon>
        <taxon>Akanthomyces</taxon>
    </lineage>
</organism>